<sequence>MDQTSDFVNKVHDTQAKAEGNKQRQGKGAPAKQLGNKQHATNK</sequence>
<feature type="region of interest" description="Disordered" evidence="1">
    <location>
        <begin position="1"/>
        <end position="43"/>
    </location>
</feature>
<evidence type="ECO:0000256" key="1">
    <source>
        <dbReference type="SAM" id="MobiDB-lite"/>
    </source>
</evidence>
<reference evidence="2 3" key="1">
    <citation type="submission" date="2021-04" db="EMBL/GenBank/DDBJ databases">
        <title>Paenibacillus sp. DLE-14 whole genome sequence.</title>
        <authorList>
            <person name="Ham Y.J."/>
        </authorList>
    </citation>
    <scope>NUCLEOTIDE SEQUENCE [LARGE SCALE GENOMIC DNA]</scope>
    <source>
        <strain evidence="2 3">DLE-14</strain>
    </source>
</reference>
<accession>A0ABS5CGN5</accession>
<dbReference type="RefSeq" id="WP_090980254.1">
    <property type="nucleotide sequence ID" value="NZ_JAGKSP010000008.1"/>
</dbReference>
<evidence type="ECO:0000313" key="2">
    <source>
        <dbReference type="EMBL" id="MBP3964972.1"/>
    </source>
</evidence>
<proteinExistence type="predicted"/>
<dbReference type="Proteomes" id="UP000673394">
    <property type="component" value="Unassembled WGS sequence"/>
</dbReference>
<dbReference type="InterPro" id="IPR025097">
    <property type="entry name" value="DUF4023"/>
</dbReference>
<dbReference type="EMBL" id="JAGKSP010000008">
    <property type="protein sequence ID" value="MBP3964972.1"/>
    <property type="molecule type" value="Genomic_DNA"/>
</dbReference>
<comment type="caution">
    <text evidence="2">The sequence shown here is derived from an EMBL/GenBank/DDBJ whole genome shotgun (WGS) entry which is preliminary data.</text>
</comment>
<name>A0ABS5CGN5_9BACL</name>
<feature type="compositionally biased region" description="Basic and acidic residues" evidence="1">
    <location>
        <begin position="9"/>
        <end position="22"/>
    </location>
</feature>
<dbReference type="Pfam" id="PF13215">
    <property type="entry name" value="DUF4023"/>
    <property type="match status" value="1"/>
</dbReference>
<organism evidence="2 3">
    <name type="scientific">Paenibacillus lignilyticus</name>
    <dbReference type="NCBI Taxonomy" id="1172615"/>
    <lineage>
        <taxon>Bacteria</taxon>
        <taxon>Bacillati</taxon>
        <taxon>Bacillota</taxon>
        <taxon>Bacilli</taxon>
        <taxon>Bacillales</taxon>
        <taxon>Paenibacillaceae</taxon>
        <taxon>Paenibacillus</taxon>
    </lineage>
</organism>
<evidence type="ECO:0000313" key="3">
    <source>
        <dbReference type="Proteomes" id="UP000673394"/>
    </source>
</evidence>
<gene>
    <name evidence="2" type="ORF">I8J30_19795</name>
</gene>
<protein>
    <submittedName>
        <fullName evidence="2">DUF4023 domain-containing protein</fullName>
    </submittedName>
</protein>
<keyword evidence="3" id="KW-1185">Reference proteome</keyword>